<dbReference type="InterPro" id="IPR035906">
    <property type="entry name" value="MetI-like_sf"/>
</dbReference>
<feature type="transmembrane region" description="Helical" evidence="7">
    <location>
        <begin position="21"/>
        <end position="44"/>
    </location>
</feature>
<dbReference type="Gene3D" id="1.10.3720.10">
    <property type="entry name" value="MetI-like"/>
    <property type="match status" value="1"/>
</dbReference>
<keyword evidence="10" id="KW-1185">Reference proteome</keyword>
<sequence length="288" mass="33200">MLRNKRIRSTTLNKLEGLLFLSPWLIGFFVFMAFPLAFSLYMSFHQIRITPAGLNVQYRGLSYYKTILFEHGSILYNDLIPFLRQAMFMIPIIVIFALLVAIMLNYKFPGRTLFRTIFFLPVIFSTGEVIQTFYDQGEGSLGFLEQYDLNSYLSVVLPPAWSSTISGVLDSFILILWYSGVQILICLAGRQTIPASVYEAARIDGASPWESFWKITLPAMVPFIFLNTIYTVVDLFTFPWNPIMERVTTSDYGLSSALVWIYFGIILLFLLIVFFGFHRFTRAYQLTK</sequence>
<evidence type="ECO:0000256" key="3">
    <source>
        <dbReference type="ARBA" id="ARBA00022475"/>
    </source>
</evidence>
<dbReference type="InterPro" id="IPR050809">
    <property type="entry name" value="UgpAE/MalFG_permease"/>
</dbReference>
<dbReference type="AlphaFoldDB" id="A0A848M109"/>
<keyword evidence="2 7" id="KW-0813">Transport</keyword>
<feature type="transmembrane region" description="Helical" evidence="7">
    <location>
        <begin position="113"/>
        <end position="134"/>
    </location>
</feature>
<comment type="caution">
    <text evidence="9">The sequence shown here is derived from an EMBL/GenBank/DDBJ whole genome shotgun (WGS) entry which is preliminary data.</text>
</comment>
<evidence type="ECO:0000256" key="4">
    <source>
        <dbReference type="ARBA" id="ARBA00022692"/>
    </source>
</evidence>
<reference evidence="9 10" key="1">
    <citation type="submission" date="2020-04" db="EMBL/GenBank/DDBJ databases">
        <title>Paenibacillus algicola sp. nov., a novel marine bacterium producing alginate lyase.</title>
        <authorList>
            <person name="Huang H."/>
        </authorList>
    </citation>
    <scope>NUCLEOTIDE SEQUENCE [LARGE SCALE GENOMIC DNA]</scope>
    <source>
        <strain evidence="9 10">L7-75</strain>
    </source>
</reference>
<gene>
    <name evidence="9" type="ORF">HII30_02295</name>
</gene>
<evidence type="ECO:0000256" key="6">
    <source>
        <dbReference type="ARBA" id="ARBA00023136"/>
    </source>
</evidence>
<keyword evidence="6 7" id="KW-0472">Membrane</keyword>
<feature type="transmembrane region" description="Helical" evidence="7">
    <location>
        <begin position="86"/>
        <end position="106"/>
    </location>
</feature>
<name>A0A848M109_PAELE</name>
<dbReference type="EMBL" id="JABBPN010000002">
    <property type="protein sequence ID" value="NMO94618.1"/>
    <property type="molecule type" value="Genomic_DNA"/>
</dbReference>
<dbReference type="GO" id="GO:0055085">
    <property type="term" value="P:transmembrane transport"/>
    <property type="evidence" value="ECO:0007669"/>
    <property type="project" value="InterPro"/>
</dbReference>
<evidence type="ECO:0000313" key="9">
    <source>
        <dbReference type="EMBL" id="NMO94618.1"/>
    </source>
</evidence>
<dbReference type="PANTHER" id="PTHR43227:SF3">
    <property type="entry name" value="BINDING-PROTEIN-DEPENDENT TRANSPORT SYSTEMS INNER MEMBRANE COMPONENT"/>
    <property type="match status" value="1"/>
</dbReference>
<dbReference type="Pfam" id="PF00528">
    <property type="entry name" value="BPD_transp_1"/>
    <property type="match status" value="1"/>
</dbReference>
<dbReference type="PROSITE" id="PS50928">
    <property type="entry name" value="ABC_TM1"/>
    <property type="match status" value="1"/>
</dbReference>
<comment type="subcellular location">
    <subcellularLocation>
        <location evidence="1 7">Cell membrane</location>
        <topology evidence="1 7">Multi-pass membrane protein</topology>
    </subcellularLocation>
</comment>
<keyword evidence="3" id="KW-1003">Cell membrane</keyword>
<feature type="domain" description="ABC transmembrane type-1" evidence="8">
    <location>
        <begin position="83"/>
        <end position="281"/>
    </location>
</feature>
<evidence type="ECO:0000256" key="7">
    <source>
        <dbReference type="RuleBase" id="RU363032"/>
    </source>
</evidence>
<feature type="transmembrane region" description="Helical" evidence="7">
    <location>
        <begin position="211"/>
        <end position="233"/>
    </location>
</feature>
<keyword evidence="4 7" id="KW-0812">Transmembrane</keyword>
<dbReference type="InterPro" id="IPR000515">
    <property type="entry name" value="MetI-like"/>
</dbReference>
<comment type="similarity">
    <text evidence="7">Belongs to the binding-protein-dependent transport system permease family.</text>
</comment>
<dbReference type="SUPFAM" id="SSF161098">
    <property type="entry name" value="MetI-like"/>
    <property type="match status" value="1"/>
</dbReference>
<proteinExistence type="inferred from homology"/>
<organism evidence="9 10">
    <name type="scientific">Paenibacillus lemnae</name>
    <dbReference type="NCBI Taxonomy" id="1330551"/>
    <lineage>
        <taxon>Bacteria</taxon>
        <taxon>Bacillati</taxon>
        <taxon>Bacillota</taxon>
        <taxon>Bacilli</taxon>
        <taxon>Bacillales</taxon>
        <taxon>Paenibacillaceae</taxon>
        <taxon>Paenibacillus</taxon>
    </lineage>
</organism>
<dbReference type="CDD" id="cd06261">
    <property type="entry name" value="TM_PBP2"/>
    <property type="match status" value="1"/>
</dbReference>
<dbReference type="GO" id="GO:0005886">
    <property type="term" value="C:plasma membrane"/>
    <property type="evidence" value="ECO:0007669"/>
    <property type="project" value="UniProtKB-SubCell"/>
</dbReference>
<protein>
    <submittedName>
        <fullName evidence="9">Sugar ABC transporter permease</fullName>
    </submittedName>
</protein>
<evidence type="ECO:0000256" key="1">
    <source>
        <dbReference type="ARBA" id="ARBA00004651"/>
    </source>
</evidence>
<dbReference type="PANTHER" id="PTHR43227">
    <property type="entry name" value="BLL4140 PROTEIN"/>
    <property type="match status" value="1"/>
</dbReference>
<dbReference type="RefSeq" id="WP_169503325.1">
    <property type="nucleotide sequence ID" value="NZ_JABBPN010000002.1"/>
</dbReference>
<feature type="transmembrane region" description="Helical" evidence="7">
    <location>
        <begin position="253"/>
        <end position="277"/>
    </location>
</feature>
<keyword evidence="5 7" id="KW-1133">Transmembrane helix</keyword>
<evidence type="ECO:0000259" key="8">
    <source>
        <dbReference type="PROSITE" id="PS50928"/>
    </source>
</evidence>
<evidence type="ECO:0000256" key="5">
    <source>
        <dbReference type="ARBA" id="ARBA00022989"/>
    </source>
</evidence>
<accession>A0A848M109</accession>
<evidence type="ECO:0000313" key="10">
    <source>
        <dbReference type="Proteomes" id="UP000565468"/>
    </source>
</evidence>
<dbReference type="Proteomes" id="UP000565468">
    <property type="component" value="Unassembled WGS sequence"/>
</dbReference>
<evidence type="ECO:0000256" key="2">
    <source>
        <dbReference type="ARBA" id="ARBA00022448"/>
    </source>
</evidence>